<reference evidence="3" key="1">
    <citation type="journal article" date="2023" name="Int. J. Syst. Evol. Microbiol.">
        <title>Methylocystis iwaonis sp. nov., a type II methane-oxidizing bacterium from surface soil of a rice paddy field in Japan, and emended description of the genus Methylocystis (ex Whittenbury et al. 1970) Bowman et al. 1993.</title>
        <authorList>
            <person name="Kaise H."/>
            <person name="Sawadogo J.B."/>
            <person name="Alam M.S."/>
            <person name="Ueno C."/>
            <person name="Dianou D."/>
            <person name="Shinjo R."/>
            <person name="Asakawa S."/>
        </authorList>
    </citation>
    <scope>NUCLEOTIDE SEQUENCE</scope>
    <source>
        <strain evidence="3">LMG27198</strain>
    </source>
</reference>
<feature type="chain" id="PRO_5040997319" evidence="2">
    <location>
        <begin position="25"/>
        <end position="106"/>
    </location>
</feature>
<evidence type="ECO:0000313" key="3">
    <source>
        <dbReference type="EMBL" id="GLI94995.1"/>
    </source>
</evidence>
<keyword evidence="4" id="KW-1185">Reference proteome</keyword>
<keyword evidence="2" id="KW-0732">Signal</keyword>
<sequence length="106" mass="12972">MLRALTLGTALMAAIITFPGAASAGSRDDGYRDRDRDYSMRDTDRDRDRPPGWRDRYHHHDRGLHYGWERGRHHGWDHDDYGHRRRHDWDDWKHRDRDRDRDHDRD</sequence>
<proteinExistence type="predicted"/>
<dbReference type="EMBL" id="BSEC01000001">
    <property type="protein sequence ID" value="GLI94995.1"/>
    <property type="molecule type" value="Genomic_DNA"/>
</dbReference>
<evidence type="ECO:0000256" key="2">
    <source>
        <dbReference type="SAM" id="SignalP"/>
    </source>
</evidence>
<name>A0A9W6GY67_9HYPH</name>
<feature type="region of interest" description="Disordered" evidence="1">
    <location>
        <begin position="21"/>
        <end position="59"/>
    </location>
</feature>
<protein>
    <submittedName>
        <fullName evidence="3">Uncharacterized protein</fullName>
    </submittedName>
</protein>
<dbReference type="Proteomes" id="UP001144323">
    <property type="component" value="Unassembled WGS sequence"/>
</dbReference>
<gene>
    <name evidence="3" type="ORF">LMG27198_39870</name>
</gene>
<evidence type="ECO:0000313" key="4">
    <source>
        <dbReference type="Proteomes" id="UP001144323"/>
    </source>
</evidence>
<accession>A0A9W6GY67</accession>
<organism evidence="3 4">
    <name type="scientific">Methylocystis echinoides</name>
    <dbReference type="NCBI Taxonomy" id="29468"/>
    <lineage>
        <taxon>Bacteria</taxon>
        <taxon>Pseudomonadati</taxon>
        <taxon>Pseudomonadota</taxon>
        <taxon>Alphaproteobacteria</taxon>
        <taxon>Hyphomicrobiales</taxon>
        <taxon>Methylocystaceae</taxon>
        <taxon>Methylocystis</taxon>
    </lineage>
</organism>
<comment type="caution">
    <text evidence="3">The sequence shown here is derived from an EMBL/GenBank/DDBJ whole genome shotgun (WGS) entry which is preliminary data.</text>
</comment>
<feature type="signal peptide" evidence="2">
    <location>
        <begin position="1"/>
        <end position="24"/>
    </location>
</feature>
<evidence type="ECO:0000256" key="1">
    <source>
        <dbReference type="SAM" id="MobiDB-lite"/>
    </source>
</evidence>
<feature type="compositionally biased region" description="Basic and acidic residues" evidence="1">
    <location>
        <begin position="26"/>
        <end position="55"/>
    </location>
</feature>
<dbReference type="AlphaFoldDB" id="A0A9W6GY67"/>